<evidence type="ECO:0000256" key="1">
    <source>
        <dbReference type="ARBA" id="ARBA00023125"/>
    </source>
</evidence>
<dbReference type="SMART" id="SM00422">
    <property type="entry name" value="HTH_MERR"/>
    <property type="match status" value="1"/>
</dbReference>
<dbReference type="SUPFAM" id="SSF46955">
    <property type="entry name" value="Putative DNA-binding domain"/>
    <property type="match status" value="1"/>
</dbReference>
<dbReference type="CDD" id="cd00592">
    <property type="entry name" value="HTH_MerR-like"/>
    <property type="match status" value="1"/>
</dbReference>
<name>A0A381SVF0_9ZZZZ</name>
<dbReference type="PANTHER" id="PTHR30204">
    <property type="entry name" value="REDOX-CYCLING DRUG-SENSING TRANSCRIPTIONAL ACTIVATOR SOXR"/>
    <property type="match status" value="1"/>
</dbReference>
<feature type="domain" description="HTH merR-type" evidence="2">
    <location>
        <begin position="1"/>
        <end position="74"/>
    </location>
</feature>
<protein>
    <recommendedName>
        <fullName evidence="2">HTH merR-type domain-containing protein</fullName>
    </recommendedName>
</protein>
<dbReference type="PROSITE" id="PS50937">
    <property type="entry name" value="HTH_MERR_2"/>
    <property type="match status" value="1"/>
</dbReference>
<keyword evidence="1" id="KW-0238">DNA-binding</keyword>
<dbReference type="AlphaFoldDB" id="A0A381SVF0"/>
<dbReference type="Gene3D" id="1.10.1660.10">
    <property type="match status" value="1"/>
</dbReference>
<evidence type="ECO:0000313" key="3">
    <source>
        <dbReference type="EMBL" id="SVA07419.1"/>
    </source>
</evidence>
<dbReference type="Pfam" id="PF13411">
    <property type="entry name" value="MerR_1"/>
    <property type="match status" value="1"/>
</dbReference>
<accession>A0A381SVF0</accession>
<dbReference type="InterPro" id="IPR000551">
    <property type="entry name" value="MerR-type_HTH_dom"/>
</dbReference>
<dbReference type="InterPro" id="IPR009061">
    <property type="entry name" value="DNA-bd_dom_put_sf"/>
</dbReference>
<proteinExistence type="predicted"/>
<dbReference type="PANTHER" id="PTHR30204:SF89">
    <property type="entry name" value="HTH MERR-TYPE DOMAIN-CONTAINING PROTEIN"/>
    <property type="match status" value="1"/>
</dbReference>
<gene>
    <name evidence="3" type="ORF">METZ01_LOCUS60273</name>
</gene>
<dbReference type="InterPro" id="IPR047057">
    <property type="entry name" value="MerR_fam"/>
</dbReference>
<sequence length="226" mass="25159">MNIGEVLTRLEAEFPDVTVSKIRYLESRGLLEPERSSAGYRRFSVDDVARLTWILRQQREHFLPLKVIRSMLLDGVDVTAVEPPEPSRVQPFRERARSGDLGSVSISLDELATTTGLDVEAVVELERLGLLEGREAGRTVVYDGDALLAARVAARFVGHGFDIRHLRMYLVAAQREAGILEQVLQPLQRKGDSRSRGEARHLLDELADAGAALHDLLLRRSLGPFA</sequence>
<organism evidence="3">
    <name type="scientific">marine metagenome</name>
    <dbReference type="NCBI Taxonomy" id="408172"/>
    <lineage>
        <taxon>unclassified sequences</taxon>
        <taxon>metagenomes</taxon>
        <taxon>ecological metagenomes</taxon>
    </lineage>
</organism>
<reference evidence="3" key="1">
    <citation type="submission" date="2018-05" db="EMBL/GenBank/DDBJ databases">
        <authorList>
            <person name="Lanie J.A."/>
            <person name="Ng W.-L."/>
            <person name="Kazmierczak K.M."/>
            <person name="Andrzejewski T.M."/>
            <person name="Davidsen T.M."/>
            <person name="Wayne K.J."/>
            <person name="Tettelin H."/>
            <person name="Glass J.I."/>
            <person name="Rusch D."/>
            <person name="Podicherti R."/>
            <person name="Tsui H.-C.T."/>
            <person name="Winkler M.E."/>
        </authorList>
    </citation>
    <scope>NUCLEOTIDE SEQUENCE</scope>
</reference>
<dbReference type="GO" id="GO:0003700">
    <property type="term" value="F:DNA-binding transcription factor activity"/>
    <property type="evidence" value="ECO:0007669"/>
    <property type="project" value="InterPro"/>
</dbReference>
<dbReference type="GO" id="GO:0003677">
    <property type="term" value="F:DNA binding"/>
    <property type="evidence" value="ECO:0007669"/>
    <property type="project" value="UniProtKB-KW"/>
</dbReference>
<dbReference type="EMBL" id="UINC01003564">
    <property type="protein sequence ID" value="SVA07419.1"/>
    <property type="molecule type" value="Genomic_DNA"/>
</dbReference>
<evidence type="ECO:0000259" key="2">
    <source>
        <dbReference type="PROSITE" id="PS50937"/>
    </source>
</evidence>